<evidence type="ECO:0000259" key="18">
    <source>
        <dbReference type="PROSITE" id="PS50089"/>
    </source>
</evidence>
<feature type="region of interest" description="Disordered" evidence="16">
    <location>
        <begin position="102"/>
        <end position="123"/>
    </location>
</feature>
<keyword evidence="12 17" id="KW-1133">Transmembrane helix</keyword>
<keyword evidence="13 17" id="KW-0472">Membrane</keyword>
<organism evidence="19 20">
    <name type="scientific">Linum trigynum</name>
    <dbReference type="NCBI Taxonomy" id="586398"/>
    <lineage>
        <taxon>Eukaryota</taxon>
        <taxon>Viridiplantae</taxon>
        <taxon>Streptophyta</taxon>
        <taxon>Embryophyta</taxon>
        <taxon>Tracheophyta</taxon>
        <taxon>Spermatophyta</taxon>
        <taxon>Magnoliopsida</taxon>
        <taxon>eudicotyledons</taxon>
        <taxon>Gunneridae</taxon>
        <taxon>Pentapetalae</taxon>
        <taxon>rosids</taxon>
        <taxon>fabids</taxon>
        <taxon>Malpighiales</taxon>
        <taxon>Linaceae</taxon>
        <taxon>Linum</taxon>
    </lineage>
</organism>
<comment type="catalytic activity">
    <reaction evidence="1">
        <text>S-ubiquitinyl-[E2 ubiquitin-conjugating enzyme]-L-cysteine + [acceptor protein]-L-lysine = [E2 ubiquitin-conjugating enzyme]-L-cysteine + N(6)-ubiquitinyl-[acceptor protein]-L-lysine.</text>
        <dbReference type="EC" id="2.3.2.27"/>
    </reaction>
</comment>
<evidence type="ECO:0000313" key="20">
    <source>
        <dbReference type="Proteomes" id="UP001497516"/>
    </source>
</evidence>
<evidence type="ECO:0000256" key="5">
    <source>
        <dbReference type="ARBA" id="ARBA00022679"/>
    </source>
</evidence>
<keyword evidence="5" id="KW-0808">Transferase</keyword>
<evidence type="ECO:0000256" key="3">
    <source>
        <dbReference type="ARBA" id="ARBA00004906"/>
    </source>
</evidence>
<evidence type="ECO:0000256" key="11">
    <source>
        <dbReference type="ARBA" id="ARBA00022833"/>
    </source>
</evidence>
<evidence type="ECO:0000256" key="17">
    <source>
        <dbReference type="SAM" id="Phobius"/>
    </source>
</evidence>
<evidence type="ECO:0000256" key="4">
    <source>
        <dbReference type="ARBA" id="ARBA00012483"/>
    </source>
</evidence>
<dbReference type="EMBL" id="OZ034813">
    <property type="protein sequence ID" value="CAL1356629.1"/>
    <property type="molecule type" value="Genomic_DNA"/>
</dbReference>
<feature type="domain" description="RING-type" evidence="18">
    <location>
        <begin position="152"/>
        <end position="194"/>
    </location>
</feature>
<dbReference type="Pfam" id="PF13639">
    <property type="entry name" value="zf-RING_2"/>
    <property type="match status" value="1"/>
</dbReference>
<comment type="subcellular location">
    <subcellularLocation>
        <location evidence="2">Membrane</location>
        <topology evidence="2">Single-pass membrane protein</topology>
    </subcellularLocation>
</comment>
<comment type="pathway">
    <text evidence="3">Protein modification; protein ubiquitination.</text>
</comment>
<gene>
    <name evidence="19" type="ORF">LTRI10_LOCUS4315</name>
</gene>
<dbReference type="FunFam" id="3.30.40.10:FF:000285">
    <property type="entry name" value="RING-H2 finger protein ATL43"/>
    <property type="match status" value="1"/>
</dbReference>
<evidence type="ECO:0000256" key="9">
    <source>
        <dbReference type="ARBA" id="ARBA00022771"/>
    </source>
</evidence>
<dbReference type="Gene3D" id="3.30.40.10">
    <property type="entry name" value="Zinc/RING finger domain, C3HC4 (zinc finger)"/>
    <property type="match status" value="1"/>
</dbReference>
<evidence type="ECO:0000256" key="14">
    <source>
        <dbReference type="ARBA" id="ARBA00024209"/>
    </source>
</evidence>
<accession>A0AAV2CK38</accession>
<keyword evidence="20" id="KW-1185">Reference proteome</keyword>
<evidence type="ECO:0000256" key="12">
    <source>
        <dbReference type="ARBA" id="ARBA00022989"/>
    </source>
</evidence>
<dbReference type="Proteomes" id="UP001497516">
    <property type="component" value="Chromosome 1"/>
</dbReference>
<protein>
    <recommendedName>
        <fullName evidence="4">RING-type E3 ubiquitin transferase</fullName>
        <ecNumber evidence="4">2.3.2.27</ecNumber>
    </recommendedName>
</protein>
<keyword evidence="8" id="KW-0732">Signal</keyword>
<evidence type="ECO:0000256" key="15">
    <source>
        <dbReference type="PROSITE-ProRule" id="PRU00175"/>
    </source>
</evidence>
<name>A0AAV2CK38_9ROSI</name>
<dbReference type="GO" id="GO:0008270">
    <property type="term" value="F:zinc ion binding"/>
    <property type="evidence" value="ECO:0007669"/>
    <property type="project" value="UniProtKB-KW"/>
</dbReference>
<evidence type="ECO:0000256" key="10">
    <source>
        <dbReference type="ARBA" id="ARBA00022786"/>
    </source>
</evidence>
<dbReference type="GO" id="GO:0061630">
    <property type="term" value="F:ubiquitin protein ligase activity"/>
    <property type="evidence" value="ECO:0007669"/>
    <property type="project" value="UniProtKB-EC"/>
</dbReference>
<evidence type="ECO:0000256" key="1">
    <source>
        <dbReference type="ARBA" id="ARBA00000900"/>
    </source>
</evidence>
<evidence type="ECO:0000313" key="19">
    <source>
        <dbReference type="EMBL" id="CAL1356629.1"/>
    </source>
</evidence>
<dbReference type="GO" id="GO:0016020">
    <property type="term" value="C:membrane"/>
    <property type="evidence" value="ECO:0007669"/>
    <property type="project" value="UniProtKB-SubCell"/>
</dbReference>
<dbReference type="PANTHER" id="PTHR46913:SF22">
    <property type="entry name" value="RING-TYPE E3 UBIQUITIN TRANSFERASE"/>
    <property type="match status" value="1"/>
</dbReference>
<evidence type="ECO:0000256" key="8">
    <source>
        <dbReference type="ARBA" id="ARBA00022729"/>
    </source>
</evidence>
<dbReference type="CDD" id="cd16461">
    <property type="entry name" value="RING-H2_EL5-like"/>
    <property type="match status" value="1"/>
</dbReference>
<sequence length="335" mass="35115">MSSSSSSSQNPPWPPYQTYRDCSQGICSIYCPQWCYIMFPPPPPPRRSFPSAADGGDGGSATDFSPLIIAVIGILASAFILITYYTIITKYCRRRGGSGGVGNPLDSDPNHNSGDTNWMPPSGPAGLDESAIKSIAVLNYRRGEGLVEGSDCSVCLSEFQEEEKLRLLPKCHHAFHVPCIDAWLKSHATCPLCRANIHAAAAVSVAVVGFVPPPPPEAVVAEEIRESVAVPAQEIESGDVISEIAVVAEDLEAGGGGGEESGGKIEIECGQSDSEQLGISQMRRSSSLNFAAAAATNVGSSSIVGAMKRSVSTGRFLLMPSGDGNSSNSVGRIPI</sequence>
<feature type="transmembrane region" description="Helical" evidence="17">
    <location>
        <begin position="67"/>
        <end position="87"/>
    </location>
</feature>
<evidence type="ECO:0000256" key="16">
    <source>
        <dbReference type="SAM" id="MobiDB-lite"/>
    </source>
</evidence>
<dbReference type="AlphaFoldDB" id="A0AAV2CK38"/>
<keyword evidence="11" id="KW-0862">Zinc</keyword>
<keyword evidence="6 17" id="KW-0812">Transmembrane</keyword>
<dbReference type="SMART" id="SM00184">
    <property type="entry name" value="RING"/>
    <property type="match status" value="1"/>
</dbReference>
<dbReference type="PROSITE" id="PS50089">
    <property type="entry name" value="ZF_RING_2"/>
    <property type="match status" value="1"/>
</dbReference>
<dbReference type="GO" id="GO:0016567">
    <property type="term" value="P:protein ubiquitination"/>
    <property type="evidence" value="ECO:0007669"/>
    <property type="project" value="InterPro"/>
</dbReference>
<keyword evidence="7" id="KW-0479">Metal-binding</keyword>
<dbReference type="InterPro" id="IPR013083">
    <property type="entry name" value="Znf_RING/FYVE/PHD"/>
</dbReference>
<evidence type="ECO:0000256" key="7">
    <source>
        <dbReference type="ARBA" id="ARBA00022723"/>
    </source>
</evidence>
<evidence type="ECO:0000256" key="13">
    <source>
        <dbReference type="ARBA" id="ARBA00023136"/>
    </source>
</evidence>
<dbReference type="PANTHER" id="PTHR46913">
    <property type="entry name" value="RING-H2 FINGER PROTEIN ATL16"/>
    <property type="match status" value="1"/>
</dbReference>
<evidence type="ECO:0000256" key="6">
    <source>
        <dbReference type="ARBA" id="ARBA00022692"/>
    </source>
</evidence>
<dbReference type="SUPFAM" id="SSF57850">
    <property type="entry name" value="RING/U-box"/>
    <property type="match status" value="1"/>
</dbReference>
<dbReference type="InterPro" id="IPR044600">
    <property type="entry name" value="ATL1/ATL16-like"/>
</dbReference>
<dbReference type="InterPro" id="IPR001841">
    <property type="entry name" value="Znf_RING"/>
</dbReference>
<keyword evidence="9 15" id="KW-0863">Zinc-finger</keyword>
<keyword evidence="10" id="KW-0833">Ubl conjugation pathway</keyword>
<dbReference type="EC" id="2.3.2.27" evidence="4"/>
<reference evidence="19 20" key="1">
    <citation type="submission" date="2024-04" db="EMBL/GenBank/DDBJ databases">
        <authorList>
            <person name="Fracassetti M."/>
        </authorList>
    </citation>
    <scope>NUCLEOTIDE SEQUENCE [LARGE SCALE GENOMIC DNA]</scope>
</reference>
<proteinExistence type="inferred from homology"/>
<evidence type="ECO:0000256" key="2">
    <source>
        <dbReference type="ARBA" id="ARBA00004167"/>
    </source>
</evidence>
<comment type="similarity">
    <text evidence="14">Belongs to the RING-type zinc finger family. ATL subfamily.</text>
</comment>